<dbReference type="Pfam" id="PF01565">
    <property type="entry name" value="FAD_binding_4"/>
    <property type="match status" value="1"/>
</dbReference>
<dbReference type="EMBL" id="VFRP01000023">
    <property type="protein sequence ID" value="TPE48286.1"/>
    <property type="molecule type" value="Genomic_DNA"/>
</dbReference>
<dbReference type="GO" id="GO:0016491">
    <property type="term" value="F:oxidoreductase activity"/>
    <property type="evidence" value="ECO:0007669"/>
    <property type="project" value="UniProtKB-KW"/>
</dbReference>
<organism evidence="7 8">
    <name type="scientific">Amaricoccus solimangrovi</name>
    <dbReference type="NCBI Taxonomy" id="2589815"/>
    <lineage>
        <taxon>Bacteria</taxon>
        <taxon>Pseudomonadati</taxon>
        <taxon>Pseudomonadota</taxon>
        <taxon>Alphaproteobacteria</taxon>
        <taxon>Rhodobacterales</taxon>
        <taxon>Paracoccaceae</taxon>
        <taxon>Amaricoccus</taxon>
    </lineage>
</organism>
<evidence type="ECO:0000256" key="5">
    <source>
        <dbReference type="ARBA" id="ARBA00023002"/>
    </source>
</evidence>
<name>A0A501WR95_9RHOB</name>
<evidence type="ECO:0000313" key="8">
    <source>
        <dbReference type="Proteomes" id="UP000319255"/>
    </source>
</evidence>
<dbReference type="InterPro" id="IPR016166">
    <property type="entry name" value="FAD-bd_PCMH"/>
</dbReference>
<gene>
    <name evidence="7" type="ORF">FJM51_18015</name>
</gene>
<dbReference type="InterPro" id="IPR050416">
    <property type="entry name" value="FAD-linked_Oxidoreductase"/>
</dbReference>
<evidence type="ECO:0000313" key="7">
    <source>
        <dbReference type="EMBL" id="TPE48286.1"/>
    </source>
</evidence>
<dbReference type="PROSITE" id="PS51387">
    <property type="entry name" value="FAD_PCMH"/>
    <property type="match status" value="1"/>
</dbReference>
<feature type="domain" description="FAD-binding PCMH-type" evidence="6">
    <location>
        <begin position="35"/>
        <end position="206"/>
    </location>
</feature>
<dbReference type="Gene3D" id="3.40.462.20">
    <property type="match status" value="1"/>
</dbReference>
<dbReference type="InterPro" id="IPR016167">
    <property type="entry name" value="FAD-bd_PCMH_sub1"/>
</dbReference>
<dbReference type="OrthoDB" id="9775082at2"/>
<dbReference type="PANTHER" id="PTHR42973">
    <property type="entry name" value="BINDING OXIDOREDUCTASE, PUTATIVE (AFU_ORTHOLOGUE AFUA_1G17690)-RELATED"/>
    <property type="match status" value="1"/>
</dbReference>
<reference evidence="7 8" key="1">
    <citation type="submission" date="2019-06" db="EMBL/GenBank/DDBJ databases">
        <title>A novel bacterium of genus Amaricoccus, isolated from marine sediment.</title>
        <authorList>
            <person name="Huang H."/>
            <person name="Mo K."/>
            <person name="Hu Y."/>
        </authorList>
    </citation>
    <scope>NUCLEOTIDE SEQUENCE [LARGE SCALE GENOMIC DNA]</scope>
    <source>
        <strain evidence="7 8">HB172011</strain>
    </source>
</reference>
<dbReference type="PANTHER" id="PTHR42973:SF39">
    <property type="entry name" value="FAD-BINDING PCMH-TYPE DOMAIN-CONTAINING PROTEIN"/>
    <property type="match status" value="1"/>
</dbReference>
<keyword evidence="3" id="KW-0285">Flavoprotein</keyword>
<evidence type="ECO:0000256" key="3">
    <source>
        <dbReference type="ARBA" id="ARBA00022630"/>
    </source>
</evidence>
<comment type="similarity">
    <text evidence="2">Belongs to the oxygen-dependent FAD-linked oxidoreductase family.</text>
</comment>
<keyword evidence="5" id="KW-0560">Oxidoreductase</keyword>
<dbReference type="GO" id="GO:0071949">
    <property type="term" value="F:FAD binding"/>
    <property type="evidence" value="ECO:0007669"/>
    <property type="project" value="InterPro"/>
</dbReference>
<keyword evidence="4" id="KW-0274">FAD</keyword>
<dbReference type="Gene3D" id="3.30.43.10">
    <property type="entry name" value="Uridine Diphospho-n-acetylenolpyruvylglucosamine Reductase, domain 2"/>
    <property type="match status" value="1"/>
</dbReference>
<accession>A0A501WR95</accession>
<keyword evidence="8" id="KW-1185">Reference proteome</keyword>
<dbReference type="InterPro" id="IPR006094">
    <property type="entry name" value="Oxid_FAD_bind_N"/>
</dbReference>
<dbReference type="Gene3D" id="3.30.465.10">
    <property type="match status" value="1"/>
</dbReference>
<comment type="cofactor">
    <cofactor evidence="1">
        <name>FAD</name>
        <dbReference type="ChEBI" id="CHEBI:57692"/>
    </cofactor>
</comment>
<comment type="caution">
    <text evidence="7">The sequence shown here is derived from an EMBL/GenBank/DDBJ whole genome shotgun (WGS) entry which is preliminary data.</text>
</comment>
<dbReference type="AlphaFoldDB" id="A0A501WR95"/>
<dbReference type="Proteomes" id="UP000319255">
    <property type="component" value="Unassembled WGS sequence"/>
</dbReference>
<evidence type="ECO:0000256" key="1">
    <source>
        <dbReference type="ARBA" id="ARBA00001974"/>
    </source>
</evidence>
<dbReference type="SUPFAM" id="SSF56176">
    <property type="entry name" value="FAD-binding/transporter-associated domain-like"/>
    <property type="match status" value="1"/>
</dbReference>
<evidence type="ECO:0000259" key="6">
    <source>
        <dbReference type="PROSITE" id="PS51387"/>
    </source>
</evidence>
<dbReference type="InterPro" id="IPR036318">
    <property type="entry name" value="FAD-bd_PCMH-like_sf"/>
</dbReference>
<protein>
    <submittedName>
        <fullName evidence="7">FAD-binding oxidoreductase</fullName>
    </submittedName>
</protein>
<proteinExistence type="inferred from homology"/>
<evidence type="ECO:0000256" key="2">
    <source>
        <dbReference type="ARBA" id="ARBA00005466"/>
    </source>
</evidence>
<dbReference type="InterPro" id="IPR016169">
    <property type="entry name" value="FAD-bd_PCMH_sub2"/>
</dbReference>
<dbReference type="RefSeq" id="WP_140455523.1">
    <property type="nucleotide sequence ID" value="NZ_VFRP01000023.1"/>
</dbReference>
<evidence type="ECO:0000256" key="4">
    <source>
        <dbReference type="ARBA" id="ARBA00022827"/>
    </source>
</evidence>
<sequence length="452" mass="46812">MSIETLNSRLGGGVVAASDAGYAAACDALVWNGRKPAREARLIARAASAGDVAEAVRYAAQNGLTVSPRGGGHQFTGIAARADMVIDLGALDGLSLDLAARKARIEPAVTNIRLAAALERHGLAFPVGHCASVPVSGYLLGGGIGWNAGAWGIACFSVEAVEVVMADGRLITATAEEHADVFWAARGAGPEFFGVVTAFHVRLREAARALTTMVRVYPAAALPEIARWAERVIAAAPPEVEFTCKLAPGPGGAVIAAIVNVYATRDAEAGEILAALGEGAPEGTLEVIGPMPTPLPMLYDFTSPSVPEGARYGVDTFWSEADLGAVLAPIAESMAAASSERNFAVVSLRSNALPVPGTAAFSREGRIFAAVYGIWDAAAEDVRHLGWLRAGMDVCRPLATGAYVGEADLDRPGERLPNHSPEVVARLARLRARHDPDGVFVSGVGRRGAAAA</sequence>